<comment type="caution">
    <text evidence="5">The sequence shown here is derived from an EMBL/GenBank/DDBJ whole genome shotgun (WGS) entry which is preliminary data.</text>
</comment>
<dbReference type="Proteomes" id="UP000225889">
    <property type="component" value="Unassembled WGS sequence"/>
</dbReference>
<name>A0A2G3ED75_9FIRM</name>
<keyword evidence="2" id="KW-1133">Transmembrane helix</keyword>
<evidence type="ECO:0000259" key="3">
    <source>
        <dbReference type="PROSITE" id="PS51910"/>
    </source>
</evidence>
<dbReference type="Proteomes" id="UP000224317">
    <property type="component" value="Unassembled WGS sequence"/>
</dbReference>
<protein>
    <submittedName>
        <fullName evidence="5">Glycosyl hydrolase family 18</fullName>
    </submittedName>
</protein>
<reference evidence="5" key="2">
    <citation type="submission" date="2017-10" db="EMBL/GenBank/DDBJ databases">
        <authorList>
            <person name="Banno H."/>
            <person name="Chua N.-H."/>
        </authorList>
    </citation>
    <scope>NUCLEOTIDE SEQUENCE [LARGE SCALE GENOMIC DNA]</scope>
    <source>
        <strain evidence="5">JK10</strain>
        <strain evidence="4">JK626</strain>
    </source>
</reference>
<keyword evidence="5" id="KW-0378">Hydrolase</keyword>
<reference evidence="5" key="1">
    <citation type="submission" date="2017-10" db="EMBL/GenBank/DDBJ databases">
        <title>Resolving the taxonomy of Roseburia spp., Eubacterium rectale and Agathobacter spp. through phylogenomic analysis.</title>
        <authorList>
            <person name="Sheridan P.O."/>
            <person name="Walker A.W."/>
            <person name="Duncan S.H."/>
            <person name="Scott K.P."/>
            <person name="Toole P.W.O."/>
            <person name="Luis P."/>
            <person name="Flint H.J."/>
        </authorList>
    </citation>
    <scope>NUCLEOTIDE SEQUENCE [LARGE SCALE GENOMIC DNA]</scope>
    <source>
        <strain evidence="5">JK10</strain>
        <strain evidence="4">JK626</strain>
    </source>
</reference>
<organism evidence="5 6">
    <name type="scientific">Pseudobutyrivibrio ruminis</name>
    <dbReference type="NCBI Taxonomy" id="46206"/>
    <lineage>
        <taxon>Bacteria</taxon>
        <taxon>Bacillati</taxon>
        <taxon>Bacillota</taxon>
        <taxon>Clostridia</taxon>
        <taxon>Lachnospirales</taxon>
        <taxon>Lachnospiraceae</taxon>
        <taxon>Pseudobutyrivibrio</taxon>
    </lineage>
</organism>
<proteinExistence type="predicted"/>
<evidence type="ECO:0000313" key="5">
    <source>
        <dbReference type="EMBL" id="PHU41011.1"/>
    </source>
</evidence>
<evidence type="ECO:0000313" key="4">
    <source>
        <dbReference type="EMBL" id="PHU36297.1"/>
    </source>
</evidence>
<feature type="transmembrane region" description="Helical" evidence="2">
    <location>
        <begin position="37"/>
        <end position="58"/>
    </location>
</feature>
<accession>A0A2G3ED75</accession>
<dbReference type="Pfam" id="PF00704">
    <property type="entry name" value="Glyco_hydro_18"/>
    <property type="match status" value="1"/>
</dbReference>
<dbReference type="Gene3D" id="3.10.50.10">
    <property type="match status" value="1"/>
</dbReference>
<keyword evidence="2" id="KW-0812">Transmembrane</keyword>
<gene>
    <name evidence="5" type="ORF">CSX00_03440</name>
    <name evidence="4" type="ORF">CSX01_00905</name>
</gene>
<dbReference type="InterPro" id="IPR017853">
    <property type="entry name" value="GH"/>
</dbReference>
<keyword evidence="2" id="KW-0472">Membrane</keyword>
<evidence type="ECO:0000313" key="6">
    <source>
        <dbReference type="Proteomes" id="UP000224317"/>
    </source>
</evidence>
<evidence type="ECO:0000256" key="2">
    <source>
        <dbReference type="SAM" id="Phobius"/>
    </source>
</evidence>
<dbReference type="InterPro" id="IPR001223">
    <property type="entry name" value="Glyco_hydro18_cat"/>
</dbReference>
<dbReference type="EMBL" id="PDYF01000004">
    <property type="protein sequence ID" value="PHU36297.1"/>
    <property type="molecule type" value="Genomic_DNA"/>
</dbReference>
<dbReference type="GO" id="GO:0008061">
    <property type="term" value="F:chitin binding"/>
    <property type="evidence" value="ECO:0007669"/>
    <property type="project" value="InterPro"/>
</dbReference>
<dbReference type="EMBL" id="PDYH01000010">
    <property type="protein sequence ID" value="PHU41011.1"/>
    <property type="molecule type" value="Genomic_DNA"/>
</dbReference>
<dbReference type="GO" id="GO:0005975">
    <property type="term" value="P:carbohydrate metabolic process"/>
    <property type="evidence" value="ECO:0007669"/>
    <property type="project" value="InterPro"/>
</dbReference>
<keyword evidence="6" id="KW-1185">Reference proteome</keyword>
<dbReference type="InterPro" id="IPR029070">
    <property type="entry name" value="Chitinase_insertion_sf"/>
</dbReference>
<feature type="domain" description="GH18" evidence="3">
    <location>
        <begin position="258"/>
        <end position="604"/>
    </location>
</feature>
<feature type="region of interest" description="Disordered" evidence="1">
    <location>
        <begin position="1"/>
        <end position="27"/>
    </location>
</feature>
<sequence length="604" mass="67768">MRERETHMNQSHHNYNRNHRNNHYNRRRKKKSYIPRGYYYIGSVALFLTVVLVGLLAFKKYSFTNEHVELTEWYQNTHENEVSVVLNGEYKKSQDETGAELPNANAIKNEGNVYLELGFVKANIDNGYVYDPSEITLRYATDSEVYSATLGSADYVVDKSNNSLGEPVVVAQGDAVFIALDYLQILSDFKYTLFENPDRIVIETAGYEKQVATAKNDTSIRISNGRKSPILEDVEKDEELNVIRVSEDKDWSFVVSAKGVMGYIPNSKFSEPTAKTVESSLPERTYNHISIGSDISLLWHQVTSQTSNADIATVLTNSGNINVISPTWFHLNDNKGGIASLANANYVSVCHSNNVQVWGLVSDFENRDIETTTVLNTTSSRDALVNNILAQAITYGLDGINIDFEEVSNEASDGFIQFIKELSIKCEKNDIILSVDNYMPKYTPHYNRAEQAKYADYVVMMGYDEHTNGSSEAGSVASIGFVEEGVAATLEEVPAEQVILGMPFYCRVWQVNGDGGIIDSKAYGLDAIQSFIRTNGLTPEWSDEAGQYYVEFADGDKFYKIWIEDENSIEQKLKIMDSYGLAGGAFWKKGFDNSATWNVIAKYL</sequence>
<dbReference type="AlphaFoldDB" id="A0A2G3ED75"/>
<feature type="compositionally biased region" description="Basic residues" evidence="1">
    <location>
        <begin position="14"/>
        <end position="27"/>
    </location>
</feature>
<evidence type="ECO:0000256" key="1">
    <source>
        <dbReference type="SAM" id="MobiDB-lite"/>
    </source>
</evidence>
<dbReference type="GO" id="GO:0016787">
    <property type="term" value="F:hydrolase activity"/>
    <property type="evidence" value="ECO:0007669"/>
    <property type="project" value="UniProtKB-KW"/>
</dbReference>
<dbReference type="SMART" id="SM00636">
    <property type="entry name" value="Glyco_18"/>
    <property type="match status" value="1"/>
</dbReference>
<dbReference type="SUPFAM" id="SSF51445">
    <property type="entry name" value="(Trans)glycosidases"/>
    <property type="match status" value="1"/>
</dbReference>
<dbReference type="PANTHER" id="PTHR46066">
    <property type="entry name" value="CHITINASE DOMAIN-CONTAINING PROTEIN 1 FAMILY MEMBER"/>
    <property type="match status" value="1"/>
</dbReference>
<dbReference type="Gene3D" id="3.20.20.80">
    <property type="entry name" value="Glycosidases"/>
    <property type="match status" value="1"/>
</dbReference>
<dbReference type="PROSITE" id="PS51910">
    <property type="entry name" value="GH18_2"/>
    <property type="match status" value="1"/>
</dbReference>
<dbReference type="PANTHER" id="PTHR46066:SF2">
    <property type="entry name" value="CHITINASE DOMAIN-CONTAINING PROTEIN 1"/>
    <property type="match status" value="1"/>
</dbReference>
<dbReference type="InterPro" id="IPR011583">
    <property type="entry name" value="Chitinase_II/V-like_cat"/>
</dbReference>